<evidence type="ECO:0000256" key="1">
    <source>
        <dbReference type="SAM" id="MobiDB-lite"/>
    </source>
</evidence>
<feature type="transmembrane region" description="Helical" evidence="2">
    <location>
        <begin position="70"/>
        <end position="90"/>
    </location>
</feature>
<sequence length="284" mass="29745">MTSQTAEKTPETAGTPAAADSTPDRDTPRKRTGTAKSRAGVLPRAVGSFYATSIETFRYLFSSRFQFKEFLAQAWFIASISVMPALLMSIPFCMMFVYEINILLTEIGAVDLSGAGAGVAIIREIGPVITVLVVAGAGSTAICADLGSRTIREEIDAMRVLGIDPIQRLCVPRVVASTVVALFLNGLVTAVGIIGGYFSTVYLQGASPGQYVAAFSILTGLPDVMVAEIKAAVFGLLAGLVACHLGLNVKGGPKGVGDAVNQTVVFSFLLLFLANSIITTISLN</sequence>
<keyword evidence="4" id="KW-1185">Reference proteome</keyword>
<organism evidence="3 4">
    <name type="scientific">Gordonia pseudamarae</name>
    <dbReference type="NCBI Taxonomy" id="2831662"/>
    <lineage>
        <taxon>Bacteria</taxon>
        <taxon>Bacillati</taxon>
        <taxon>Actinomycetota</taxon>
        <taxon>Actinomycetes</taxon>
        <taxon>Mycobacteriales</taxon>
        <taxon>Gordoniaceae</taxon>
        <taxon>Gordonia</taxon>
    </lineage>
</organism>
<feature type="transmembrane region" description="Helical" evidence="2">
    <location>
        <begin position="229"/>
        <end position="247"/>
    </location>
</feature>
<protein>
    <submittedName>
        <fullName evidence="3">ABC transporter permease</fullName>
    </submittedName>
</protein>
<dbReference type="EMBL" id="CP045809">
    <property type="protein sequence ID" value="QHN36728.1"/>
    <property type="molecule type" value="Genomic_DNA"/>
</dbReference>
<feature type="region of interest" description="Disordered" evidence="1">
    <location>
        <begin position="1"/>
        <end position="38"/>
    </location>
</feature>
<keyword evidence="2" id="KW-0812">Transmembrane</keyword>
<accession>A0ABX6ILD4</accession>
<feature type="transmembrane region" description="Helical" evidence="2">
    <location>
        <begin position="128"/>
        <end position="148"/>
    </location>
</feature>
<proteinExistence type="predicted"/>
<dbReference type="Proteomes" id="UP001059836">
    <property type="component" value="Chromosome"/>
</dbReference>
<evidence type="ECO:0000313" key="4">
    <source>
        <dbReference type="Proteomes" id="UP001059836"/>
    </source>
</evidence>
<gene>
    <name evidence="3" type="ORF">GII31_19290</name>
</gene>
<dbReference type="PANTHER" id="PTHR30188:SF4">
    <property type="entry name" value="PROTEIN TRIGALACTOSYLDIACYLGLYCEROL 1, CHLOROPLASTIC"/>
    <property type="match status" value="1"/>
</dbReference>
<feature type="transmembrane region" description="Helical" evidence="2">
    <location>
        <begin position="102"/>
        <end position="122"/>
    </location>
</feature>
<name>A0ABX6ILD4_9ACTN</name>
<dbReference type="Pfam" id="PF02405">
    <property type="entry name" value="MlaE"/>
    <property type="match status" value="1"/>
</dbReference>
<keyword evidence="2" id="KW-0472">Membrane</keyword>
<dbReference type="PANTHER" id="PTHR30188">
    <property type="entry name" value="ABC TRANSPORTER PERMEASE PROTEIN-RELATED"/>
    <property type="match status" value="1"/>
</dbReference>
<dbReference type="RefSeq" id="WP_213244996.1">
    <property type="nucleotide sequence ID" value="NZ_CP045806.1"/>
</dbReference>
<feature type="transmembrane region" description="Helical" evidence="2">
    <location>
        <begin position="259"/>
        <end position="283"/>
    </location>
</feature>
<feature type="transmembrane region" description="Helical" evidence="2">
    <location>
        <begin position="169"/>
        <end position="198"/>
    </location>
</feature>
<evidence type="ECO:0000313" key="3">
    <source>
        <dbReference type="EMBL" id="QHN36728.1"/>
    </source>
</evidence>
<evidence type="ECO:0000256" key="2">
    <source>
        <dbReference type="SAM" id="Phobius"/>
    </source>
</evidence>
<dbReference type="InterPro" id="IPR030802">
    <property type="entry name" value="Permease_MalE"/>
</dbReference>
<keyword evidence="2" id="KW-1133">Transmembrane helix</keyword>
<reference evidence="3" key="1">
    <citation type="journal article" date="2021" name="Nat. Microbiol.">
        <title>Cocultivation of an ultrasmall environmental parasitic bacterium with lytic ability against bacteria associated with wastewater foams.</title>
        <authorList>
            <person name="Batinovic S."/>
            <person name="Rose J.J.A."/>
            <person name="Ratcliffe J."/>
            <person name="Seviour R.J."/>
            <person name="Petrovski S."/>
        </authorList>
    </citation>
    <scope>NUCLEOTIDE SEQUENCE</scope>
    <source>
        <strain evidence="3">CON9</strain>
    </source>
</reference>